<name>A0AA38WHN5_9ASTR</name>
<accession>A0AA38WHN5</accession>
<comment type="caution">
    <text evidence="2">The sequence shown here is derived from an EMBL/GenBank/DDBJ whole genome shotgun (WGS) entry which is preliminary data.</text>
</comment>
<feature type="compositionally biased region" description="Basic residues" evidence="1">
    <location>
        <begin position="7"/>
        <end position="20"/>
    </location>
</feature>
<proteinExistence type="predicted"/>
<dbReference type="AlphaFoldDB" id="A0AA38WHN5"/>
<reference evidence="2" key="1">
    <citation type="submission" date="2023-03" db="EMBL/GenBank/DDBJ databases">
        <title>Chromosome-scale reference genome and RAD-based genetic map of yellow starthistle (Centaurea solstitialis) reveal putative structural variation and QTLs associated with invader traits.</title>
        <authorList>
            <person name="Reatini B."/>
            <person name="Cang F.A."/>
            <person name="Jiang Q."/>
            <person name="Mckibben M.T.W."/>
            <person name="Barker M.S."/>
            <person name="Rieseberg L.H."/>
            <person name="Dlugosch K.M."/>
        </authorList>
    </citation>
    <scope>NUCLEOTIDE SEQUENCE</scope>
    <source>
        <strain evidence="2">CAN-66</strain>
        <tissue evidence="2">Leaf</tissue>
    </source>
</reference>
<dbReference type="EMBL" id="JARYMX010000004">
    <property type="protein sequence ID" value="KAJ9552620.1"/>
    <property type="molecule type" value="Genomic_DNA"/>
</dbReference>
<protein>
    <submittedName>
        <fullName evidence="2">Uncharacterized protein</fullName>
    </submittedName>
</protein>
<evidence type="ECO:0000313" key="2">
    <source>
        <dbReference type="EMBL" id="KAJ9552620.1"/>
    </source>
</evidence>
<evidence type="ECO:0000256" key="1">
    <source>
        <dbReference type="SAM" id="MobiDB-lite"/>
    </source>
</evidence>
<gene>
    <name evidence="2" type="ORF">OSB04_016665</name>
</gene>
<organism evidence="2 3">
    <name type="scientific">Centaurea solstitialis</name>
    <name type="common">yellow star-thistle</name>
    <dbReference type="NCBI Taxonomy" id="347529"/>
    <lineage>
        <taxon>Eukaryota</taxon>
        <taxon>Viridiplantae</taxon>
        <taxon>Streptophyta</taxon>
        <taxon>Embryophyta</taxon>
        <taxon>Tracheophyta</taxon>
        <taxon>Spermatophyta</taxon>
        <taxon>Magnoliopsida</taxon>
        <taxon>eudicotyledons</taxon>
        <taxon>Gunneridae</taxon>
        <taxon>Pentapetalae</taxon>
        <taxon>asterids</taxon>
        <taxon>campanulids</taxon>
        <taxon>Asterales</taxon>
        <taxon>Asteraceae</taxon>
        <taxon>Carduoideae</taxon>
        <taxon>Cardueae</taxon>
        <taxon>Centaureinae</taxon>
        <taxon>Centaurea</taxon>
    </lineage>
</organism>
<evidence type="ECO:0000313" key="3">
    <source>
        <dbReference type="Proteomes" id="UP001172457"/>
    </source>
</evidence>
<feature type="region of interest" description="Disordered" evidence="1">
    <location>
        <begin position="1"/>
        <end position="20"/>
    </location>
</feature>
<sequence length="182" mass="21054">MRETPLPKRKASHLRKAKSRFGNHDSQFRKAFEHRKTSRFGNPEYPTRVVQEFEELMHKRFKMSFMGELTFFLGSSRRKRGYSSANPNMCKICWSSMDGQYDRLKANQILFVHIRQEDKTGILKEQVTDQALESLILGKDQGGTVTCLYGTSCMCSQLAVTDFNFRSLASLTLSSAYINRWC</sequence>
<dbReference type="Proteomes" id="UP001172457">
    <property type="component" value="Chromosome 4"/>
</dbReference>
<keyword evidence="3" id="KW-1185">Reference proteome</keyword>